<dbReference type="Proteomes" id="UP000087171">
    <property type="component" value="Unplaced"/>
</dbReference>
<dbReference type="InterPro" id="IPR032567">
    <property type="entry name" value="RTL1-rel"/>
</dbReference>
<proteinExistence type="predicted"/>
<evidence type="ECO:0000313" key="1">
    <source>
        <dbReference type="Proteomes" id="UP000087171"/>
    </source>
</evidence>
<dbReference type="KEGG" id="cam:101498172"/>
<protein>
    <submittedName>
        <fullName evidence="2">Uncharacterized protein LOC101498172</fullName>
    </submittedName>
</protein>
<dbReference type="OrthoDB" id="1436782at2759"/>
<dbReference type="eggNOG" id="ENOG502T0AF">
    <property type="taxonomic scope" value="Eukaryota"/>
</dbReference>
<reference evidence="2" key="1">
    <citation type="submission" date="2025-08" db="UniProtKB">
        <authorList>
            <consortium name="RefSeq"/>
        </authorList>
    </citation>
    <scope>IDENTIFICATION</scope>
    <source>
        <tissue evidence="2">Etiolated seedlings</tissue>
    </source>
</reference>
<dbReference type="AlphaFoldDB" id="A0A1S2Z8D2"/>
<dbReference type="Gene3D" id="2.40.70.10">
    <property type="entry name" value="Acid Proteases"/>
    <property type="match status" value="1"/>
</dbReference>
<dbReference type="PANTHER" id="PTHR15503">
    <property type="entry name" value="LDOC1 RELATED"/>
    <property type="match status" value="1"/>
</dbReference>
<dbReference type="CDD" id="cd00303">
    <property type="entry name" value="retropepsin_like"/>
    <property type="match status" value="1"/>
</dbReference>
<name>A0A1S2Z8D2_CICAR</name>
<dbReference type="PANTHER" id="PTHR15503:SF45">
    <property type="entry name" value="RNA-DIRECTED DNA POLYMERASE HOMOLOG"/>
    <property type="match status" value="1"/>
</dbReference>
<gene>
    <name evidence="2" type="primary">LOC101498172</name>
</gene>
<evidence type="ECO:0000313" key="2">
    <source>
        <dbReference type="RefSeq" id="XP_004516903.1"/>
    </source>
</evidence>
<sequence>MGFIKNKKIIILFDSGATHSFISLSCAKALELTIFCLPFDLCVTTPAEKNLTTSTACLNSTLVYQNVHYDVDLVFLPMSGLDVILGMDWLSLNHAIINCSDKSILVAPQPMSIDSPHSSKCFESALACHKYLVEGAQGYMLLLSSKVEVEYN</sequence>
<dbReference type="InterPro" id="IPR021109">
    <property type="entry name" value="Peptidase_aspartic_dom_sf"/>
</dbReference>
<accession>A0A1S2Z8D2</accession>
<dbReference type="GeneID" id="101498172"/>
<dbReference type="RefSeq" id="XP_004516903.1">
    <property type="nucleotide sequence ID" value="XM_004516846.1"/>
</dbReference>
<dbReference type="SUPFAM" id="SSF50630">
    <property type="entry name" value="Acid proteases"/>
    <property type="match status" value="1"/>
</dbReference>
<dbReference type="Pfam" id="PF08284">
    <property type="entry name" value="RVP_2"/>
    <property type="match status" value="1"/>
</dbReference>
<dbReference type="PROSITE" id="PS51257">
    <property type="entry name" value="PROKAR_LIPOPROTEIN"/>
    <property type="match status" value="1"/>
</dbReference>
<keyword evidence="1" id="KW-1185">Reference proteome</keyword>
<dbReference type="PaxDb" id="3827-XP_004516903.1"/>
<organism evidence="1 2">
    <name type="scientific">Cicer arietinum</name>
    <name type="common">Chickpea</name>
    <name type="synonym">Garbanzo</name>
    <dbReference type="NCBI Taxonomy" id="3827"/>
    <lineage>
        <taxon>Eukaryota</taxon>
        <taxon>Viridiplantae</taxon>
        <taxon>Streptophyta</taxon>
        <taxon>Embryophyta</taxon>
        <taxon>Tracheophyta</taxon>
        <taxon>Spermatophyta</taxon>
        <taxon>Magnoliopsida</taxon>
        <taxon>eudicotyledons</taxon>
        <taxon>Gunneridae</taxon>
        <taxon>Pentapetalae</taxon>
        <taxon>rosids</taxon>
        <taxon>fabids</taxon>
        <taxon>Fabales</taxon>
        <taxon>Fabaceae</taxon>
        <taxon>Papilionoideae</taxon>
        <taxon>50 kb inversion clade</taxon>
        <taxon>NPAAA clade</taxon>
        <taxon>Hologalegina</taxon>
        <taxon>IRL clade</taxon>
        <taxon>Cicereae</taxon>
        <taxon>Cicer</taxon>
    </lineage>
</organism>